<name>A0A1M6GG00_MALRU</name>
<reference evidence="9 10" key="1">
    <citation type="submission" date="2016-11" db="EMBL/GenBank/DDBJ databases">
        <authorList>
            <person name="Jaros S."/>
            <person name="Januszkiewicz K."/>
            <person name="Wedrychowicz H."/>
        </authorList>
    </citation>
    <scope>NUCLEOTIDE SEQUENCE [LARGE SCALE GENOMIC DNA]</scope>
    <source>
        <strain evidence="9 10">DSM 5091</strain>
    </source>
</reference>
<evidence type="ECO:0000256" key="1">
    <source>
        <dbReference type="ARBA" id="ARBA00004651"/>
    </source>
</evidence>
<keyword evidence="8" id="KW-0460">Magnesium</keyword>
<keyword evidence="4 8" id="KW-1003">Cell membrane</keyword>
<dbReference type="FunFam" id="1.20.58.340:FF:000012">
    <property type="entry name" value="Magnesium transport protein CorA"/>
    <property type="match status" value="1"/>
</dbReference>
<dbReference type="PANTHER" id="PTHR46494">
    <property type="entry name" value="CORA FAMILY METAL ION TRANSPORTER (EUROFUNG)"/>
    <property type="match status" value="1"/>
</dbReference>
<dbReference type="InterPro" id="IPR045861">
    <property type="entry name" value="CorA_cytoplasmic_dom"/>
</dbReference>
<dbReference type="GO" id="GO:0000287">
    <property type="term" value="F:magnesium ion binding"/>
    <property type="evidence" value="ECO:0007669"/>
    <property type="project" value="TreeGrafter"/>
</dbReference>
<dbReference type="NCBIfam" id="TIGR00383">
    <property type="entry name" value="corA"/>
    <property type="match status" value="1"/>
</dbReference>
<evidence type="ECO:0000313" key="10">
    <source>
        <dbReference type="Proteomes" id="UP000184171"/>
    </source>
</evidence>
<dbReference type="GO" id="GO:0015095">
    <property type="term" value="F:magnesium ion transmembrane transporter activity"/>
    <property type="evidence" value="ECO:0007669"/>
    <property type="project" value="UniProtKB-UniRule"/>
</dbReference>
<dbReference type="AlphaFoldDB" id="A0A1M6GG00"/>
<evidence type="ECO:0000256" key="3">
    <source>
        <dbReference type="ARBA" id="ARBA00022448"/>
    </source>
</evidence>
<gene>
    <name evidence="8" type="primary">corA</name>
    <name evidence="9" type="ORF">SAMN02745165_01537</name>
</gene>
<dbReference type="PANTHER" id="PTHR46494:SF1">
    <property type="entry name" value="CORA FAMILY METAL ION TRANSPORTER (EUROFUNG)"/>
    <property type="match status" value="1"/>
</dbReference>
<dbReference type="SUPFAM" id="SSF144083">
    <property type="entry name" value="Magnesium transport protein CorA, transmembrane region"/>
    <property type="match status" value="1"/>
</dbReference>
<dbReference type="RefSeq" id="WP_072907497.1">
    <property type="nucleotide sequence ID" value="NZ_FQZT01000004.1"/>
</dbReference>
<dbReference type="SUPFAM" id="SSF143865">
    <property type="entry name" value="CorA soluble domain-like"/>
    <property type="match status" value="1"/>
</dbReference>
<evidence type="ECO:0000256" key="4">
    <source>
        <dbReference type="ARBA" id="ARBA00022475"/>
    </source>
</evidence>
<keyword evidence="3 8" id="KW-0813">Transport</keyword>
<dbReference type="InterPro" id="IPR045863">
    <property type="entry name" value="CorA_TM1_TM2"/>
</dbReference>
<feature type="transmembrane region" description="Helical" evidence="8">
    <location>
        <begin position="302"/>
        <end position="325"/>
    </location>
</feature>
<evidence type="ECO:0000256" key="5">
    <source>
        <dbReference type="ARBA" id="ARBA00022692"/>
    </source>
</evidence>
<dbReference type="OrthoDB" id="9803416at2"/>
<feature type="transmembrane region" description="Helical" evidence="8">
    <location>
        <begin position="337"/>
        <end position="357"/>
    </location>
</feature>
<evidence type="ECO:0000313" key="9">
    <source>
        <dbReference type="EMBL" id="SHJ08857.1"/>
    </source>
</evidence>
<dbReference type="GO" id="GO:0015087">
    <property type="term" value="F:cobalt ion transmembrane transporter activity"/>
    <property type="evidence" value="ECO:0007669"/>
    <property type="project" value="UniProtKB-UniRule"/>
</dbReference>
<dbReference type="CDD" id="cd12828">
    <property type="entry name" value="TmCorA-like_1"/>
    <property type="match status" value="1"/>
</dbReference>
<evidence type="ECO:0000256" key="6">
    <source>
        <dbReference type="ARBA" id="ARBA00022989"/>
    </source>
</evidence>
<comment type="function">
    <text evidence="8">Mediates influx of magnesium ions.</text>
</comment>
<evidence type="ECO:0000256" key="2">
    <source>
        <dbReference type="ARBA" id="ARBA00009765"/>
    </source>
</evidence>
<organism evidence="9 10">
    <name type="scientific">Malonomonas rubra DSM 5091</name>
    <dbReference type="NCBI Taxonomy" id="1122189"/>
    <lineage>
        <taxon>Bacteria</taxon>
        <taxon>Pseudomonadati</taxon>
        <taxon>Thermodesulfobacteriota</taxon>
        <taxon>Desulfuromonadia</taxon>
        <taxon>Desulfuromonadales</taxon>
        <taxon>Geopsychrobacteraceae</taxon>
        <taxon>Malonomonas</taxon>
    </lineage>
</organism>
<dbReference type="Proteomes" id="UP000184171">
    <property type="component" value="Unassembled WGS sequence"/>
</dbReference>
<dbReference type="Gene3D" id="1.20.58.340">
    <property type="entry name" value="Magnesium transport protein CorA, transmembrane region"/>
    <property type="match status" value="2"/>
</dbReference>
<dbReference type="GO" id="GO:0005886">
    <property type="term" value="C:plasma membrane"/>
    <property type="evidence" value="ECO:0007669"/>
    <property type="project" value="UniProtKB-SubCell"/>
</dbReference>
<evidence type="ECO:0000256" key="8">
    <source>
        <dbReference type="RuleBase" id="RU362010"/>
    </source>
</evidence>
<dbReference type="Gene3D" id="3.30.460.20">
    <property type="entry name" value="CorA soluble domain-like"/>
    <property type="match status" value="1"/>
</dbReference>
<dbReference type="GO" id="GO:0050897">
    <property type="term" value="F:cobalt ion binding"/>
    <property type="evidence" value="ECO:0007669"/>
    <property type="project" value="TreeGrafter"/>
</dbReference>
<comment type="subcellular location">
    <subcellularLocation>
        <location evidence="1">Cell membrane</location>
        <topology evidence="1">Multi-pass membrane protein</topology>
    </subcellularLocation>
    <subcellularLocation>
        <location evidence="8">Membrane</location>
        <topology evidence="8">Multi-pass membrane protein</topology>
    </subcellularLocation>
</comment>
<dbReference type="InterPro" id="IPR004488">
    <property type="entry name" value="Mg/Co-transport_prot_CorA"/>
</dbReference>
<dbReference type="InterPro" id="IPR002523">
    <property type="entry name" value="MgTranspt_CorA/ZnTranspt_ZntB"/>
</dbReference>
<keyword evidence="6 8" id="KW-1133">Transmembrane helix</keyword>
<keyword evidence="5 8" id="KW-0812">Transmembrane</keyword>
<comment type="similarity">
    <text evidence="2 8">Belongs to the CorA metal ion transporter (MIT) (TC 1.A.35) family.</text>
</comment>
<dbReference type="STRING" id="1122189.SAMN02745165_01537"/>
<dbReference type="EMBL" id="FQZT01000004">
    <property type="protein sequence ID" value="SHJ08857.1"/>
    <property type="molecule type" value="Genomic_DNA"/>
</dbReference>
<keyword evidence="8" id="KW-0406">Ion transport</keyword>
<protein>
    <recommendedName>
        <fullName evidence="8">Magnesium transport protein CorA</fullName>
    </recommendedName>
</protein>
<evidence type="ECO:0000256" key="7">
    <source>
        <dbReference type="ARBA" id="ARBA00023136"/>
    </source>
</evidence>
<keyword evidence="7 8" id="KW-0472">Membrane</keyword>
<sequence length="363" mass="42032">MKIFNPLQTVTSLSRNEPKKIGLSPGSLVHVGEQKVERPIFSFIDYTSEEFQLAKDVPFAECLRLKDKASVSWINLDGVHDPSQVEAFGKAFDLHPLALEDILNTGHPPKLEEYDNCVLIITKLFFFDQQTCQIQAEQISLVLTVSNVLTFQEQPGDIFDELRERLKRKSGRIRQRGADYLAYTMIDSVVDSYFHVLEKIGDRLDQLENELISQPSQELLQQIHQMKSQLIFLRKSIWPMREVAAKMLQNESELFDESTTVFLRDLYDHAVQVLDTVESFRETASGLVDLYMSSVSQRMNEVMRVLTVMASIFIPLTFIAGIYGMNFELMPELKWRYGYPMVWGLMVLCAMGLLWFFKRKKWF</sequence>
<keyword evidence="10" id="KW-1185">Reference proteome</keyword>
<dbReference type="Pfam" id="PF01544">
    <property type="entry name" value="CorA"/>
    <property type="match status" value="1"/>
</dbReference>
<proteinExistence type="inferred from homology"/>
<accession>A0A1M6GG00</accession>